<accession>Q606V2</accession>
<feature type="compositionally biased region" description="Basic and acidic residues" evidence="1">
    <location>
        <begin position="68"/>
        <end position="91"/>
    </location>
</feature>
<feature type="region of interest" description="Disordered" evidence="1">
    <location>
        <begin position="1"/>
        <end position="91"/>
    </location>
</feature>
<dbReference type="AlphaFoldDB" id="Q606V2"/>
<protein>
    <submittedName>
        <fullName evidence="2">Uncharacterized protein</fullName>
    </submittedName>
</protein>
<dbReference type="EMBL" id="AE017282">
    <property type="protein sequence ID" value="AAU92113.1"/>
    <property type="molecule type" value="Genomic_DNA"/>
</dbReference>
<gene>
    <name evidence="2" type="ordered locus">MCA1912</name>
</gene>
<feature type="compositionally biased region" description="Basic residues" evidence="1">
    <location>
        <begin position="45"/>
        <end position="56"/>
    </location>
</feature>
<evidence type="ECO:0000313" key="3">
    <source>
        <dbReference type="Proteomes" id="UP000006821"/>
    </source>
</evidence>
<dbReference type="HOGENOM" id="CLU_2423531_0_0_6"/>
<name>Q606V2_METCA</name>
<reference evidence="2 3" key="1">
    <citation type="journal article" date="2004" name="PLoS Biol.">
        <title>Genomic insights into methanotrophy: the complete genome sequence of Methylococcus capsulatus (Bath).</title>
        <authorList>
            <person name="Ward N.L."/>
            <person name="Larsen O."/>
            <person name="Sakwa J."/>
            <person name="Bruseth L."/>
            <person name="Khouri H.M."/>
            <person name="Durkin A.S."/>
            <person name="Dimitrov G."/>
            <person name="Jiang L."/>
            <person name="Scanlan D."/>
            <person name="Kang K.H."/>
            <person name="Lewis M.R."/>
            <person name="Nelson K.E."/>
            <person name="Methe B.A."/>
            <person name="Wu M."/>
            <person name="Heidelberg J.F."/>
            <person name="Paulsen I.T."/>
            <person name="Fouts D.E."/>
            <person name="Ravel J."/>
            <person name="Tettelin H."/>
            <person name="Ren Q."/>
            <person name="Read T.D."/>
            <person name="DeBoy R.T."/>
            <person name="Seshadri R."/>
            <person name="Salzberg S.L."/>
            <person name="Jensen H.B."/>
            <person name="Birkeland N.K."/>
            <person name="Nelson W.C."/>
            <person name="Dodson R.J."/>
            <person name="Grindhaug S.H."/>
            <person name="Holt I.E."/>
            <person name="Eidhammer I."/>
            <person name="Jonasen I."/>
            <person name="Vanaken S."/>
            <person name="Utterback T.R."/>
            <person name="Feldblyum T.V."/>
            <person name="Fraser C.M."/>
            <person name="Lillehaug J.R."/>
            <person name="Eisen J.A."/>
        </authorList>
    </citation>
    <scope>NUCLEOTIDE SEQUENCE [LARGE SCALE GENOMIC DNA]</scope>
    <source>
        <strain evidence="3">ATCC 33009 / NCIMB 11132 / Bath</strain>
    </source>
</reference>
<evidence type="ECO:0000256" key="1">
    <source>
        <dbReference type="SAM" id="MobiDB-lite"/>
    </source>
</evidence>
<dbReference type="KEGG" id="mca:MCA1912"/>
<dbReference type="STRING" id="243233.MCA1912"/>
<proteinExistence type="predicted"/>
<evidence type="ECO:0000313" key="2">
    <source>
        <dbReference type="EMBL" id="AAU92113.1"/>
    </source>
</evidence>
<sequence length="91" mass="10675">MTRRARWRPRSPAPFASPARLETAQERIAHVRTKHPHIPWPQKQNRARRPGKRRRAAGSEVSHIHRGYRLDLSRRAGDPGQFRDDPLFPGW</sequence>
<organism evidence="2 3">
    <name type="scientific">Methylococcus capsulatus (strain ATCC 33009 / NCIMB 11132 / Bath)</name>
    <dbReference type="NCBI Taxonomy" id="243233"/>
    <lineage>
        <taxon>Bacteria</taxon>
        <taxon>Pseudomonadati</taxon>
        <taxon>Pseudomonadota</taxon>
        <taxon>Gammaproteobacteria</taxon>
        <taxon>Methylococcales</taxon>
        <taxon>Methylococcaceae</taxon>
        <taxon>Methylococcus</taxon>
    </lineage>
</organism>
<dbReference type="Proteomes" id="UP000006821">
    <property type="component" value="Chromosome"/>
</dbReference>